<sequence>MCDQGFDQKRLGGECFRRAGFVWPAGRRGHVGIGHPGDESDRDLLALLYQGFDDATVARRLGVSHRTVQRRVRRIMSDLGVSGRFALGAKAQELGLILDIARSSNSRGGGSG</sequence>
<dbReference type="InterPro" id="IPR016032">
    <property type="entry name" value="Sig_transdc_resp-reg_C-effctor"/>
</dbReference>
<gene>
    <name evidence="2" type="ORF">SHKM778_03390</name>
</gene>
<dbReference type="SMART" id="SM00421">
    <property type="entry name" value="HTH_LUXR"/>
    <property type="match status" value="1"/>
</dbReference>
<dbReference type="GO" id="GO:0006355">
    <property type="term" value="P:regulation of DNA-templated transcription"/>
    <property type="evidence" value="ECO:0007669"/>
    <property type="project" value="InterPro"/>
</dbReference>
<evidence type="ECO:0000313" key="2">
    <source>
        <dbReference type="EMBL" id="BFO13951.1"/>
    </source>
</evidence>
<evidence type="ECO:0000259" key="1">
    <source>
        <dbReference type="SMART" id="SM00421"/>
    </source>
</evidence>
<protein>
    <recommendedName>
        <fullName evidence="1">HTH luxR-type domain-containing protein</fullName>
    </recommendedName>
</protein>
<feature type="domain" description="HTH luxR-type" evidence="1">
    <location>
        <begin position="34"/>
        <end position="91"/>
    </location>
</feature>
<organism evidence="2">
    <name type="scientific">Streptomyces haneummycinicus</name>
    <dbReference type="NCBI Taxonomy" id="3074435"/>
    <lineage>
        <taxon>Bacteria</taxon>
        <taxon>Bacillati</taxon>
        <taxon>Actinomycetota</taxon>
        <taxon>Actinomycetes</taxon>
        <taxon>Kitasatosporales</taxon>
        <taxon>Streptomycetaceae</taxon>
        <taxon>Streptomyces</taxon>
    </lineage>
</organism>
<dbReference type="EMBL" id="AP035768">
    <property type="protein sequence ID" value="BFO13951.1"/>
    <property type="molecule type" value="Genomic_DNA"/>
</dbReference>
<dbReference type="InterPro" id="IPR000792">
    <property type="entry name" value="Tscrpt_reg_LuxR_C"/>
</dbReference>
<dbReference type="Gene3D" id="1.10.10.10">
    <property type="entry name" value="Winged helix-like DNA-binding domain superfamily/Winged helix DNA-binding domain"/>
    <property type="match status" value="1"/>
</dbReference>
<accession>A0AAT9H9A1</accession>
<reference evidence="2" key="1">
    <citation type="submission" date="2024-06" db="EMBL/GenBank/DDBJ databases">
        <authorList>
            <consortium name="consrtm"/>
            <person name="Uemura M."/>
            <person name="Terahara T."/>
        </authorList>
    </citation>
    <scope>NUCLEOTIDE SEQUENCE</scope>
    <source>
        <strain evidence="2">KM77-8</strain>
    </source>
</reference>
<proteinExistence type="predicted"/>
<dbReference type="GO" id="GO:0003677">
    <property type="term" value="F:DNA binding"/>
    <property type="evidence" value="ECO:0007669"/>
    <property type="project" value="InterPro"/>
</dbReference>
<dbReference type="AlphaFoldDB" id="A0AAT9H9A1"/>
<name>A0AAT9H9A1_9ACTN</name>
<reference evidence="2" key="2">
    <citation type="submission" date="2024-07" db="EMBL/GenBank/DDBJ databases">
        <title>Streptomyces haneummycinica sp. nov., a new antibiotic-producing actinobacterium isolated from marine sediment.</title>
        <authorList>
            <person name="Uemura M."/>
            <person name="Hamada M."/>
            <person name="Hirano S."/>
            <person name="Kobayashi K."/>
            <person name="Ohshiro T."/>
            <person name="Kobayashi T."/>
            <person name="Terahara T."/>
        </authorList>
    </citation>
    <scope>NUCLEOTIDE SEQUENCE</scope>
    <source>
        <strain evidence="2">KM77-8</strain>
    </source>
</reference>
<dbReference type="SUPFAM" id="SSF46894">
    <property type="entry name" value="C-terminal effector domain of the bipartite response regulators"/>
    <property type="match status" value="1"/>
</dbReference>
<dbReference type="InterPro" id="IPR036388">
    <property type="entry name" value="WH-like_DNA-bd_sf"/>
</dbReference>
<dbReference type="Pfam" id="PF13384">
    <property type="entry name" value="HTH_23"/>
    <property type="match status" value="1"/>
</dbReference>